<evidence type="ECO:0000313" key="1">
    <source>
        <dbReference type="EMBL" id="GJJ06852.1"/>
    </source>
</evidence>
<evidence type="ECO:0000313" key="2">
    <source>
        <dbReference type="Proteomes" id="UP001050691"/>
    </source>
</evidence>
<dbReference type="EMBL" id="BPWL01000001">
    <property type="protein sequence ID" value="GJJ06852.1"/>
    <property type="molecule type" value="Genomic_DNA"/>
</dbReference>
<gene>
    <name evidence="1" type="ORF">Clacol_001048</name>
</gene>
<keyword evidence="2" id="KW-1185">Reference proteome</keyword>
<sequence length="190" mass="21617">MPAKVIDPNEIQQSEETMSRLLSSWTESRELINKPENLQKSKISSNFVISSGRSNPKKPSQINVVNWVMPAVGMYYSPNEGENRKVDCIVRSIPFSVDKPWKDIVKVFAGMVRGEISERFNIEIDFVAFTNEQTIEFHNQSKKALQSIRAKRAPKTDVEGGIEVVKRPSTGPYLTQFVQSEKVAVWRELT</sequence>
<protein>
    <submittedName>
        <fullName evidence="1">Uncharacterized protein</fullName>
    </submittedName>
</protein>
<dbReference type="AlphaFoldDB" id="A0AAV5A0C7"/>
<organism evidence="1 2">
    <name type="scientific">Clathrus columnatus</name>
    <dbReference type="NCBI Taxonomy" id="1419009"/>
    <lineage>
        <taxon>Eukaryota</taxon>
        <taxon>Fungi</taxon>
        <taxon>Dikarya</taxon>
        <taxon>Basidiomycota</taxon>
        <taxon>Agaricomycotina</taxon>
        <taxon>Agaricomycetes</taxon>
        <taxon>Phallomycetidae</taxon>
        <taxon>Phallales</taxon>
        <taxon>Clathraceae</taxon>
        <taxon>Clathrus</taxon>
    </lineage>
</organism>
<comment type="caution">
    <text evidence="1">The sequence shown here is derived from an EMBL/GenBank/DDBJ whole genome shotgun (WGS) entry which is preliminary data.</text>
</comment>
<dbReference type="Proteomes" id="UP001050691">
    <property type="component" value="Unassembled WGS sequence"/>
</dbReference>
<reference evidence="1" key="1">
    <citation type="submission" date="2021-10" db="EMBL/GenBank/DDBJ databases">
        <title>De novo Genome Assembly of Clathrus columnatus (Basidiomycota, Fungi) Using Illumina and Nanopore Sequence Data.</title>
        <authorList>
            <person name="Ogiso-Tanaka E."/>
            <person name="Itagaki H."/>
            <person name="Hosoya T."/>
            <person name="Hosaka K."/>
        </authorList>
    </citation>
    <scope>NUCLEOTIDE SEQUENCE</scope>
    <source>
        <strain evidence="1">MO-923</strain>
    </source>
</reference>
<accession>A0AAV5A0C7</accession>
<proteinExistence type="predicted"/>
<name>A0AAV5A0C7_9AGAM</name>